<dbReference type="EMBL" id="CM042058">
    <property type="protein sequence ID" value="KAI3685658.1"/>
    <property type="molecule type" value="Genomic_DNA"/>
</dbReference>
<evidence type="ECO:0000313" key="1">
    <source>
        <dbReference type="EMBL" id="KAI3685658.1"/>
    </source>
</evidence>
<dbReference type="Proteomes" id="UP001055879">
    <property type="component" value="Linkage Group LG12"/>
</dbReference>
<gene>
    <name evidence="1" type="ORF">L6452_34913</name>
</gene>
<sequence length="289" mass="32935">MVATFLNNFFPPDRTAQLLAEITHFAQCNQELLYEAWEWYKGMLKRCSHHSLHGWVVIQTFFGGLHPQFKNDITAADGGTLMNKTFEESWELIENLAKDSYATPRSDVRKVASVHDTDEFRQVKAQIAAINNQLKNTSLQGQTASDGVVDQFSQMDSPEQVNFLQNHNRPRNDPFSNTYNEGWRTHPNFAWSQPPSDTKENIGNTQTAGNNSNFNSSSNPNNIYHHPGHFQRRQEEGENKPRMEEMMMKFMAKMDNTAEGLKSSVSALTNTVRILKAATYQNTTSIQIL</sequence>
<accession>A0ACB8YK36</accession>
<keyword evidence="2" id="KW-1185">Reference proteome</keyword>
<organism evidence="1 2">
    <name type="scientific">Arctium lappa</name>
    <name type="common">Greater burdock</name>
    <name type="synonym">Lappa major</name>
    <dbReference type="NCBI Taxonomy" id="4217"/>
    <lineage>
        <taxon>Eukaryota</taxon>
        <taxon>Viridiplantae</taxon>
        <taxon>Streptophyta</taxon>
        <taxon>Embryophyta</taxon>
        <taxon>Tracheophyta</taxon>
        <taxon>Spermatophyta</taxon>
        <taxon>Magnoliopsida</taxon>
        <taxon>eudicotyledons</taxon>
        <taxon>Gunneridae</taxon>
        <taxon>Pentapetalae</taxon>
        <taxon>asterids</taxon>
        <taxon>campanulids</taxon>
        <taxon>Asterales</taxon>
        <taxon>Asteraceae</taxon>
        <taxon>Carduoideae</taxon>
        <taxon>Cardueae</taxon>
        <taxon>Arctiinae</taxon>
        <taxon>Arctium</taxon>
    </lineage>
</organism>
<evidence type="ECO:0000313" key="2">
    <source>
        <dbReference type="Proteomes" id="UP001055879"/>
    </source>
</evidence>
<reference evidence="2" key="1">
    <citation type="journal article" date="2022" name="Mol. Ecol. Resour.">
        <title>The genomes of chicory, endive, great burdock and yacon provide insights into Asteraceae palaeo-polyploidization history and plant inulin production.</title>
        <authorList>
            <person name="Fan W."/>
            <person name="Wang S."/>
            <person name="Wang H."/>
            <person name="Wang A."/>
            <person name="Jiang F."/>
            <person name="Liu H."/>
            <person name="Zhao H."/>
            <person name="Xu D."/>
            <person name="Zhang Y."/>
        </authorList>
    </citation>
    <scope>NUCLEOTIDE SEQUENCE [LARGE SCALE GENOMIC DNA]</scope>
    <source>
        <strain evidence="2">cv. Niubang</strain>
    </source>
</reference>
<reference evidence="1 2" key="2">
    <citation type="journal article" date="2022" name="Mol. Ecol. Resour.">
        <title>The genomes of chicory, endive, great burdock and yacon provide insights into Asteraceae paleo-polyploidization history and plant inulin production.</title>
        <authorList>
            <person name="Fan W."/>
            <person name="Wang S."/>
            <person name="Wang H."/>
            <person name="Wang A."/>
            <person name="Jiang F."/>
            <person name="Liu H."/>
            <person name="Zhao H."/>
            <person name="Xu D."/>
            <person name="Zhang Y."/>
        </authorList>
    </citation>
    <scope>NUCLEOTIDE SEQUENCE [LARGE SCALE GENOMIC DNA]</scope>
    <source>
        <strain evidence="2">cv. Niubang</strain>
    </source>
</reference>
<proteinExistence type="predicted"/>
<comment type="caution">
    <text evidence="1">The sequence shown here is derived from an EMBL/GenBank/DDBJ whole genome shotgun (WGS) entry which is preliminary data.</text>
</comment>
<protein>
    <submittedName>
        <fullName evidence="1">Uncharacterized protein</fullName>
    </submittedName>
</protein>
<name>A0ACB8YK36_ARCLA</name>